<protein>
    <submittedName>
        <fullName evidence="2">Uncharacterized protein</fullName>
    </submittedName>
</protein>
<feature type="region of interest" description="Disordered" evidence="1">
    <location>
        <begin position="66"/>
        <end position="87"/>
    </location>
</feature>
<dbReference type="Proteomes" id="UP000317078">
    <property type="component" value="Unassembled WGS sequence"/>
</dbReference>
<dbReference type="AlphaFoldDB" id="A0A502F8H1"/>
<comment type="caution">
    <text evidence="2">The sequence shown here is derived from an EMBL/GenBank/DDBJ whole genome shotgun (WGS) entry which is preliminary data.</text>
</comment>
<dbReference type="EMBL" id="RCZP01000046">
    <property type="protein sequence ID" value="TPG45688.1"/>
    <property type="molecule type" value="Genomic_DNA"/>
</dbReference>
<evidence type="ECO:0000313" key="3">
    <source>
        <dbReference type="Proteomes" id="UP000317078"/>
    </source>
</evidence>
<keyword evidence="3" id="KW-1185">Reference proteome</keyword>
<accession>A0A502F8H1</accession>
<proteinExistence type="predicted"/>
<dbReference type="RefSeq" id="WP_140886671.1">
    <property type="nucleotide sequence ID" value="NZ_RCZP01000046.1"/>
</dbReference>
<name>A0A502F8H1_9PROT</name>
<gene>
    <name evidence="2" type="ORF">EAH89_26155</name>
</gene>
<evidence type="ECO:0000313" key="2">
    <source>
        <dbReference type="EMBL" id="TPG45688.1"/>
    </source>
</evidence>
<reference evidence="2 3" key="1">
    <citation type="journal article" date="2019" name="Environ. Microbiol.">
        <title>Species interactions and distinct microbial communities in high Arctic permafrost affected cryosols are associated with the CH4 and CO2 gas fluxes.</title>
        <authorList>
            <person name="Altshuler I."/>
            <person name="Hamel J."/>
            <person name="Turney S."/>
            <person name="Magnuson E."/>
            <person name="Levesque R."/>
            <person name="Greer C."/>
            <person name="Whyte L.G."/>
        </authorList>
    </citation>
    <scope>NUCLEOTIDE SEQUENCE [LARGE SCALE GENOMIC DNA]</scope>
    <source>
        <strain evidence="2 3">S9.3B</strain>
    </source>
</reference>
<sequence length="126" mass="13377">MASATLSTRAPTRDTKSNVTALRSVLTPALRARIEAKVASLLDGATMLLRVLDDADRANLDMEPDADGEAEVAEASGQPLTLSPDRSPVVVHRPTAREMRAAYRRNGDPVPANLRRFGGGFGSAHA</sequence>
<organism evidence="2 3">
    <name type="scientific">Muricoccus nepalensis</name>
    <dbReference type="NCBI Taxonomy" id="1854500"/>
    <lineage>
        <taxon>Bacteria</taxon>
        <taxon>Pseudomonadati</taxon>
        <taxon>Pseudomonadota</taxon>
        <taxon>Alphaproteobacteria</taxon>
        <taxon>Acetobacterales</taxon>
        <taxon>Roseomonadaceae</taxon>
        <taxon>Muricoccus</taxon>
    </lineage>
</organism>
<dbReference type="OrthoDB" id="9853460at2"/>
<evidence type="ECO:0000256" key="1">
    <source>
        <dbReference type="SAM" id="MobiDB-lite"/>
    </source>
</evidence>